<dbReference type="Pfam" id="PF01070">
    <property type="entry name" value="FMN_dh"/>
    <property type="match status" value="1"/>
</dbReference>
<keyword evidence="7" id="KW-0285">Flavoprotein</keyword>
<dbReference type="FunFam" id="3.20.20.70:FF:000062">
    <property type="entry name" value="Cytochrome b2, mitochondrial, putative"/>
    <property type="match status" value="1"/>
</dbReference>
<feature type="domain" description="FMN hydroxy acid dehydrogenase" evidence="26">
    <location>
        <begin position="211"/>
        <end position="593"/>
    </location>
</feature>
<dbReference type="eggNOG" id="KOG0538">
    <property type="taxonomic scope" value="Eukaryota"/>
</dbReference>
<keyword evidence="28" id="KW-1185">Reference proteome</keyword>
<dbReference type="PANTHER" id="PTHR10578:SF148">
    <property type="entry name" value="L-LACTATE DEHYDROGENASE (CYTOCHROME)"/>
    <property type="match status" value="1"/>
</dbReference>
<dbReference type="InterPro" id="IPR013785">
    <property type="entry name" value="Aldolase_TIM"/>
</dbReference>
<accession>G0WAH2</accession>
<keyword evidence="13" id="KW-0560">Oxidoreductase</keyword>
<dbReference type="PROSITE" id="PS00557">
    <property type="entry name" value="FMN_HYDROXY_ACID_DH_1"/>
    <property type="match status" value="1"/>
</dbReference>
<evidence type="ECO:0000256" key="9">
    <source>
        <dbReference type="ARBA" id="ARBA00022660"/>
    </source>
</evidence>
<keyword evidence="6" id="KW-0349">Heme</keyword>
<feature type="transmembrane region" description="Helical" evidence="24">
    <location>
        <begin position="61"/>
        <end position="79"/>
    </location>
</feature>
<evidence type="ECO:0000256" key="23">
    <source>
        <dbReference type="ARBA" id="ARBA00078938"/>
    </source>
</evidence>
<comment type="similarity">
    <text evidence="17">In the C-terminal section; belongs to the FMN-dependent alpha-hydroxy acid dehydrogenase family.</text>
</comment>
<keyword evidence="12" id="KW-0249">Electron transport</keyword>
<evidence type="ECO:0000256" key="20">
    <source>
        <dbReference type="ARBA" id="ARBA00068515"/>
    </source>
</evidence>
<dbReference type="InterPro" id="IPR018506">
    <property type="entry name" value="Cyt_B5_heme-BS"/>
</dbReference>
<dbReference type="Proteomes" id="UP000000689">
    <property type="component" value="Chromosome 4"/>
</dbReference>
<name>G0WAH2_NAUDC</name>
<evidence type="ECO:0000256" key="10">
    <source>
        <dbReference type="ARBA" id="ARBA00022723"/>
    </source>
</evidence>
<comment type="cofactor">
    <cofactor evidence="1">
        <name>FMN</name>
        <dbReference type="ChEBI" id="CHEBI:58210"/>
    </cofactor>
</comment>
<evidence type="ECO:0000256" key="15">
    <source>
        <dbReference type="ARBA" id="ARBA00023128"/>
    </source>
</evidence>
<evidence type="ECO:0000256" key="14">
    <source>
        <dbReference type="ARBA" id="ARBA00023004"/>
    </source>
</evidence>
<dbReference type="GeneID" id="11494823"/>
<keyword evidence="15" id="KW-0496">Mitochondrion</keyword>
<dbReference type="InterPro" id="IPR008259">
    <property type="entry name" value="FMN_hydac_DH_AS"/>
</dbReference>
<evidence type="ECO:0000256" key="13">
    <source>
        <dbReference type="ARBA" id="ARBA00023002"/>
    </source>
</evidence>
<dbReference type="GO" id="GO:0020037">
    <property type="term" value="F:heme binding"/>
    <property type="evidence" value="ECO:0007669"/>
    <property type="project" value="InterPro"/>
</dbReference>
<evidence type="ECO:0000256" key="18">
    <source>
        <dbReference type="ARBA" id="ARBA00061589"/>
    </source>
</evidence>
<dbReference type="InterPro" id="IPR001199">
    <property type="entry name" value="Cyt_B5-like_heme/steroid-bd"/>
</dbReference>
<dbReference type="OrthoDB" id="1925334at2759"/>
<dbReference type="HOGENOM" id="CLU_020639_1_1_1"/>
<keyword evidence="8" id="KW-0288">FMN</keyword>
<dbReference type="FunFam" id="3.10.120.10:FF:000009">
    <property type="entry name" value="Cytochrome b2, mitochondrial, putative"/>
    <property type="match status" value="1"/>
</dbReference>
<evidence type="ECO:0000256" key="12">
    <source>
        <dbReference type="ARBA" id="ARBA00022982"/>
    </source>
</evidence>
<dbReference type="SUPFAM" id="SSF51395">
    <property type="entry name" value="FMN-linked oxidoreductases"/>
    <property type="match status" value="1"/>
</dbReference>
<dbReference type="PROSITE" id="PS50255">
    <property type="entry name" value="CYTOCHROME_B5_2"/>
    <property type="match status" value="1"/>
</dbReference>
<dbReference type="eggNOG" id="KOG0537">
    <property type="taxonomic scope" value="Eukaryota"/>
</dbReference>
<comment type="catalytic activity">
    <reaction evidence="16">
        <text>(S)-lactate + 2 Fe(III)-[cytochrome c] = 2 Fe(II)-[cytochrome c] + pyruvate + 2 H(+)</text>
        <dbReference type="Rhea" id="RHEA:19909"/>
        <dbReference type="Rhea" id="RHEA-COMP:10350"/>
        <dbReference type="Rhea" id="RHEA-COMP:14399"/>
        <dbReference type="ChEBI" id="CHEBI:15361"/>
        <dbReference type="ChEBI" id="CHEBI:15378"/>
        <dbReference type="ChEBI" id="CHEBI:16651"/>
        <dbReference type="ChEBI" id="CHEBI:29033"/>
        <dbReference type="ChEBI" id="CHEBI:29034"/>
        <dbReference type="EC" id="1.1.2.3"/>
    </reaction>
    <physiologicalReaction direction="left-to-right" evidence="16">
        <dbReference type="Rhea" id="RHEA:19910"/>
    </physiologicalReaction>
</comment>
<evidence type="ECO:0000313" key="27">
    <source>
        <dbReference type="EMBL" id="CCD24783.1"/>
    </source>
</evidence>
<evidence type="ECO:0000256" key="4">
    <source>
        <dbReference type="ARBA" id="ARBA00011881"/>
    </source>
</evidence>
<keyword evidence="9" id="KW-0679">Respiratory chain</keyword>
<evidence type="ECO:0000256" key="16">
    <source>
        <dbReference type="ARBA" id="ARBA00052399"/>
    </source>
</evidence>
<dbReference type="PANTHER" id="PTHR10578">
    <property type="entry name" value="S -2-HYDROXY-ACID OXIDASE-RELATED"/>
    <property type="match status" value="1"/>
</dbReference>
<evidence type="ECO:0000256" key="11">
    <source>
        <dbReference type="ARBA" id="ARBA00022946"/>
    </source>
</evidence>
<evidence type="ECO:0000256" key="2">
    <source>
        <dbReference type="ARBA" id="ARBA00001970"/>
    </source>
</evidence>
<evidence type="ECO:0000256" key="19">
    <source>
        <dbReference type="ARBA" id="ARBA00066458"/>
    </source>
</evidence>
<dbReference type="Gene3D" id="3.10.120.10">
    <property type="entry name" value="Cytochrome b5-like heme/steroid binding domain"/>
    <property type="match status" value="1"/>
</dbReference>
<evidence type="ECO:0000256" key="17">
    <source>
        <dbReference type="ARBA" id="ARBA00061137"/>
    </source>
</evidence>
<comment type="cofactor">
    <cofactor evidence="2">
        <name>heme b</name>
        <dbReference type="ChEBI" id="CHEBI:60344"/>
    </cofactor>
</comment>
<keyword evidence="5" id="KW-0813">Transport</keyword>
<dbReference type="InterPro" id="IPR000262">
    <property type="entry name" value="FMN-dep_DH"/>
</dbReference>
<dbReference type="AlphaFoldDB" id="G0WAH2"/>
<dbReference type="GO" id="GO:0005758">
    <property type="term" value="C:mitochondrial intermembrane space"/>
    <property type="evidence" value="ECO:0007669"/>
    <property type="project" value="UniProtKB-SubCell"/>
</dbReference>
<sequence>MRRRLITSLVKKGNFQSKRSLHLTNNNLYISSSILKKHPNTGNIPGIQSIENAYKRSYHTYLYMSLTGISFYSLAIIILNNSIHDRHIDNDSKMELDPVKSKTPITPNELMKHNTPEDCWVVINNQVYDLTTFIQVHPGGPNIIRSNAGKDVTAIFNPLHPPNTIETMLPKQCYVGPLEGGLPKELICNPYTPGESMEDIRRKIILKNHLPPLESIINLYDFEKLASKILSNQAWAYYSSGANDEISYRENHSAYTRIFFKPKVLVDVSKVDLSTEMLGSKIEVPFYATATALCKLGNPEGGEMDIARGCGQGLIKVPQMISTLASCSVEEIVGAAPSKDQIQWYQVYINSDRNVTRHMIKKVEDLGVKALFVTVDAPFMGAREKDLKIKFSNSSQGPKVMTSKAKDDINKSIVNKKEEAAGDVTEGASRTLSKFIDPSLTWKDIIELKKWTKLPIVIKGVQRVEDVVKAAEIGVDGVVLSNHGGRQLDFSRPPVELLAESVPILKEKKLDDKLELYVDGGIRRGTDVLKALCLGAKGVGLGRPFLYANSCYGKDGVQKAIDILKDEIEMSMRLLGVTSIKELNEDLLEISNLKSRSVNVSKDVLFEDLYQNPTYADFSSVEPAE</sequence>
<dbReference type="InterPro" id="IPR036400">
    <property type="entry name" value="Cyt_B5-like_heme/steroid_sf"/>
</dbReference>
<dbReference type="Pfam" id="PF00173">
    <property type="entry name" value="Cyt-b5"/>
    <property type="match status" value="1"/>
</dbReference>
<dbReference type="STRING" id="1071378.G0WAH2"/>
<dbReference type="GO" id="GO:0006089">
    <property type="term" value="P:lactate metabolic process"/>
    <property type="evidence" value="ECO:0007669"/>
    <property type="project" value="TreeGrafter"/>
</dbReference>
<organism evidence="27 28">
    <name type="scientific">Naumovozyma dairenensis (strain ATCC 10597 / BCRC 20456 / CBS 421 / NBRC 0211 / NRRL Y-12639)</name>
    <name type="common">Saccharomyces dairenensis</name>
    <dbReference type="NCBI Taxonomy" id="1071378"/>
    <lineage>
        <taxon>Eukaryota</taxon>
        <taxon>Fungi</taxon>
        <taxon>Dikarya</taxon>
        <taxon>Ascomycota</taxon>
        <taxon>Saccharomycotina</taxon>
        <taxon>Saccharomycetes</taxon>
        <taxon>Saccharomycetales</taxon>
        <taxon>Saccharomycetaceae</taxon>
        <taxon>Naumovozyma</taxon>
    </lineage>
</organism>
<dbReference type="PROSITE" id="PS51349">
    <property type="entry name" value="FMN_HYDROXY_ACID_DH_2"/>
    <property type="match status" value="1"/>
</dbReference>
<keyword evidence="24" id="KW-1133">Transmembrane helix</keyword>
<evidence type="ECO:0000313" key="28">
    <source>
        <dbReference type="Proteomes" id="UP000000689"/>
    </source>
</evidence>
<dbReference type="GO" id="GO:0004460">
    <property type="term" value="F:L-lactate dehydrogenase (cytochrome) activity"/>
    <property type="evidence" value="ECO:0007669"/>
    <property type="project" value="UniProtKB-EC"/>
</dbReference>
<gene>
    <name evidence="27" type="primary">NDAI0D04700</name>
    <name evidence="27" type="ordered locus">NDAI_0D04700</name>
</gene>
<evidence type="ECO:0000256" key="24">
    <source>
        <dbReference type="SAM" id="Phobius"/>
    </source>
</evidence>
<protein>
    <recommendedName>
        <fullName evidence="20">L-lactate dehydrogenase (cytochrome)</fullName>
        <ecNumber evidence="19">1.1.2.3</ecNumber>
    </recommendedName>
    <alternativeName>
        <fullName evidence="22">Cytochrome b2</fullName>
    </alternativeName>
    <alternativeName>
        <fullName evidence="21">Flavocytochrome b2</fullName>
    </alternativeName>
    <alternativeName>
        <fullName evidence="23">L-lactate ferricytochrome c oxidoreductase</fullName>
    </alternativeName>
</protein>
<evidence type="ECO:0000259" key="26">
    <source>
        <dbReference type="PROSITE" id="PS51349"/>
    </source>
</evidence>
<keyword evidence="11" id="KW-0809">Transit peptide</keyword>
<dbReference type="EMBL" id="HE580270">
    <property type="protein sequence ID" value="CCD24783.1"/>
    <property type="molecule type" value="Genomic_DNA"/>
</dbReference>
<evidence type="ECO:0000256" key="7">
    <source>
        <dbReference type="ARBA" id="ARBA00022630"/>
    </source>
</evidence>
<reference evidence="27 28" key="1">
    <citation type="journal article" date="2011" name="Proc. Natl. Acad. Sci. U.S.A.">
        <title>Evolutionary erosion of yeast sex chromosomes by mating-type switching accidents.</title>
        <authorList>
            <person name="Gordon J.L."/>
            <person name="Armisen D."/>
            <person name="Proux-Wera E."/>
            <person name="Oheigeartaigh S.S."/>
            <person name="Byrne K.P."/>
            <person name="Wolfe K.H."/>
        </authorList>
    </citation>
    <scope>NUCLEOTIDE SEQUENCE [LARGE SCALE GENOMIC DNA]</scope>
    <source>
        <strain evidence="28">ATCC 10597 / BCRC 20456 / CBS 421 / NBRC 0211 / NRRL Y-12639</strain>
    </source>
</reference>
<dbReference type="SMART" id="SM01117">
    <property type="entry name" value="Cyt-b5"/>
    <property type="match status" value="1"/>
</dbReference>
<evidence type="ECO:0000256" key="5">
    <source>
        <dbReference type="ARBA" id="ARBA00022448"/>
    </source>
</evidence>
<dbReference type="CDD" id="cd02922">
    <property type="entry name" value="FCB2_FMN"/>
    <property type="match status" value="1"/>
</dbReference>
<evidence type="ECO:0000256" key="22">
    <source>
        <dbReference type="ARBA" id="ARBA00078774"/>
    </source>
</evidence>
<evidence type="ECO:0000256" key="6">
    <source>
        <dbReference type="ARBA" id="ARBA00022617"/>
    </source>
</evidence>
<comment type="similarity">
    <text evidence="18">In the N-terminal section; belongs to the cytochrome b5 family.</text>
</comment>
<dbReference type="GO" id="GO:0046872">
    <property type="term" value="F:metal ion binding"/>
    <property type="evidence" value="ECO:0007669"/>
    <property type="project" value="UniProtKB-KW"/>
</dbReference>
<proteinExistence type="inferred from homology"/>
<dbReference type="RefSeq" id="XP_003670026.1">
    <property type="nucleotide sequence ID" value="XM_003669978.1"/>
</dbReference>
<feature type="domain" description="Cytochrome b5 heme-binding" evidence="25">
    <location>
        <begin position="102"/>
        <end position="179"/>
    </location>
</feature>
<dbReference type="InterPro" id="IPR037396">
    <property type="entry name" value="FMN_HAD"/>
</dbReference>
<dbReference type="OMA" id="FHAKDVF"/>
<dbReference type="Gene3D" id="3.20.20.70">
    <property type="entry name" value="Aldolase class I"/>
    <property type="match status" value="1"/>
</dbReference>
<evidence type="ECO:0000256" key="8">
    <source>
        <dbReference type="ARBA" id="ARBA00022643"/>
    </source>
</evidence>
<comment type="subcellular location">
    <subcellularLocation>
        <location evidence="3">Mitochondrion intermembrane space</location>
    </subcellularLocation>
</comment>
<dbReference type="EC" id="1.1.2.3" evidence="19"/>
<comment type="subunit">
    <text evidence="4">Homotetramer.</text>
</comment>
<dbReference type="KEGG" id="ndi:NDAI_0D04700"/>
<keyword evidence="24" id="KW-0472">Membrane</keyword>
<evidence type="ECO:0000256" key="3">
    <source>
        <dbReference type="ARBA" id="ARBA00004569"/>
    </source>
</evidence>
<dbReference type="InterPro" id="IPR037458">
    <property type="entry name" value="L-MDH/L-LDH_FMN-bd"/>
</dbReference>
<keyword evidence="10" id="KW-0479">Metal-binding</keyword>
<keyword evidence="14" id="KW-0408">Iron</keyword>
<evidence type="ECO:0000256" key="21">
    <source>
        <dbReference type="ARBA" id="ARBA00075949"/>
    </source>
</evidence>
<evidence type="ECO:0000256" key="1">
    <source>
        <dbReference type="ARBA" id="ARBA00001917"/>
    </source>
</evidence>
<keyword evidence="24" id="KW-0812">Transmembrane</keyword>
<dbReference type="PROSITE" id="PS00191">
    <property type="entry name" value="CYTOCHROME_B5_1"/>
    <property type="match status" value="1"/>
</dbReference>
<evidence type="ECO:0000259" key="25">
    <source>
        <dbReference type="PROSITE" id="PS50255"/>
    </source>
</evidence>
<dbReference type="SUPFAM" id="SSF55856">
    <property type="entry name" value="Cytochrome b5-like heme/steroid binding domain"/>
    <property type="match status" value="1"/>
</dbReference>